<sequence length="861" mass="94175">MSSRQMRRLQDLLDRATGLDAAEEGEGDGETAAPSTAQTKKSADRHHEKKRRQKERDREKKRAAAATEEATPAVKPSPDPAPSTGSATAKLKKAGRSKSQDTATSPNSPTADEWEEVEEEDDGHSRKMSAAKDSVAHKRKSAHVDEEAGTAAQAEEVKRRKKEERRKLRQQQQRQKQAEEDALLDAVLANQADSPHAAEAADGDNNNISSTQAFSNAAGAAHTSIHQGNEMGTLADATTSLQCFVMACDPQQLDTRLERIRMFGADAVEDVGDGRTPHRRADGRVRDTGSVSFFPAHHAHVKFLHSAFATPNRHRWIPYDGLGVYLKAEEGGGTSGQTWRDYTLNCDSNAFQRALAQLSACQDRMGGVQDLVECLARNKVYHIPTLLQCVYAMEATGESAFAGELLDVALYQVGVLLRRFALSGAWAQRQLPMTRGGNSLVFQVLQRGVHTALKRGCLRTAFERTRCLLSLDQRDPCGMLLLLDYTALRAKRWVWLLEMRHRVCTSTGSAQNSSLERAIMALPNYAFSWALAKHFIEREERLQSSGNEGGGGGGGRPSKVLRGITDAQREALAATAAAEELLTMALTRFPHAAVRLVNALGGVDVVCGTVNSSDSLPVSDHSVWFADIVVRAENETSDEALQQSHLAGLFVARHEELWKLNECVALLRAAVRALVYEPKAASSKGVPASPITRSSPLLDPYAYLDLTQEAVLGVSVAPIPADLLRPDAADFAIGDGDGEGEGGDMLRVNPAMAEELLRMLRQNIESGDEDDARQQYLQQLEAELDERLRRGRLGGGVEGGRDAQRDYNPTEHAVAGELDWFDYDDEEAEDVETQDWYSVASAEDSNRDDASEEGQSYEDPQ</sequence>
<dbReference type="OrthoDB" id="205993at2759"/>
<dbReference type="VEuPathDB" id="TriTrypDB:Lsey_0259_0100"/>
<dbReference type="OMA" id="SFFPAHH"/>
<feature type="compositionally biased region" description="Basic residues" evidence="1">
    <location>
        <begin position="159"/>
        <end position="169"/>
    </location>
</feature>
<proteinExistence type="predicted"/>
<name>A0A0N1I0Q4_LEPSE</name>
<dbReference type="InterPro" id="IPR006994">
    <property type="entry name" value="TCF25/Rqc1"/>
</dbReference>
<dbReference type="GO" id="GO:1990112">
    <property type="term" value="C:RQC complex"/>
    <property type="evidence" value="ECO:0007669"/>
    <property type="project" value="TreeGrafter"/>
</dbReference>
<reference evidence="2 3" key="1">
    <citation type="journal article" date="2015" name="PLoS Pathog.">
        <title>Leptomonas seymouri: Adaptations to the Dixenous Life Cycle Analyzed by Genome Sequencing, Transcriptome Profiling and Co-infection with Leishmania donovani.</title>
        <authorList>
            <person name="Kraeva N."/>
            <person name="Butenko A."/>
            <person name="Hlavacova J."/>
            <person name="Kostygov A."/>
            <person name="Myskova J."/>
            <person name="Grybchuk D."/>
            <person name="Lestinova T."/>
            <person name="Votypka J."/>
            <person name="Volf P."/>
            <person name="Opperdoes F."/>
            <person name="Flegontov P."/>
            <person name="Lukes J."/>
            <person name="Yurchenko V."/>
        </authorList>
    </citation>
    <scope>NUCLEOTIDE SEQUENCE [LARGE SCALE GENOMIC DNA]</scope>
    <source>
        <strain evidence="2 3">ATCC 30220</strain>
    </source>
</reference>
<evidence type="ECO:0000313" key="2">
    <source>
        <dbReference type="EMBL" id="KPI84434.1"/>
    </source>
</evidence>
<comment type="caution">
    <text evidence="2">The sequence shown here is derived from an EMBL/GenBank/DDBJ whole genome shotgun (WGS) entry which is preliminary data.</text>
</comment>
<feature type="compositionally biased region" description="Polar residues" evidence="1">
    <location>
        <begin position="100"/>
        <end position="110"/>
    </location>
</feature>
<protein>
    <submittedName>
        <fullName evidence="2">Uncharacterized protein</fullName>
    </submittedName>
</protein>
<evidence type="ECO:0000313" key="3">
    <source>
        <dbReference type="Proteomes" id="UP000038009"/>
    </source>
</evidence>
<feature type="compositionally biased region" description="Acidic residues" evidence="1">
    <location>
        <begin position="850"/>
        <end position="861"/>
    </location>
</feature>
<evidence type="ECO:0000256" key="1">
    <source>
        <dbReference type="SAM" id="MobiDB-lite"/>
    </source>
</evidence>
<dbReference type="Pfam" id="PF04910">
    <property type="entry name" value="Tcf25"/>
    <property type="match status" value="1"/>
</dbReference>
<gene>
    <name evidence="2" type="ORF">ABL78_6516</name>
</gene>
<dbReference type="Proteomes" id="UP000038009">
    <property type="component" value="Unassembled WGS sequence"/>
</dbReference>
<dbReference type="PANTHER" id="PTHR22684">
    <property type="entry name" value="NULP1-RELATED"/>
    <property type="match status" value="1"/>
</dbReference>
<feature type="compositionally biased region" description="Acidic residues" evidence="1">
    <location>
        <begin position="819"/>
        <end position="833"/>
    </location>
</feature>
<feature type="compositionally biased region" description="Acidic residues" evidence="1">
    <location>
        <begin position="112"/>
        <end position="122"/>
    </location>
</feature>
<dbReference type="PANTHER" id="PTHR22684:SF0">
    <property type="entry name" value="RIBOSOME QUALITY CONTROL COMPLEX SUBUNIT TCF25"/>
    <property type="match status" value="1"/>
</dbReference>
<accession>A0A0N1I0Q4</accession>
<feature type="region of interest" description="Disordered" evidence="1">
    <location>
        <begin position="818"/>
        <end position="861"/>
    </location>
</feature>
<organism evidence="2 3">
    <name type="scientific">Leptomonas seymouri</name>
    <dbReference type="NCBI Taxonomy" id="5684"/>
    <lineage>
        <taxon>Eukaryota</taxon>
        <taxon>Discoba</taxon>
        <taxon>Euglenozoa</taxon>
        <taxon>Kinetoplastea</taxon>
        <taxon>Metakinetoplastina</taxon>
        <taxon>Trypanosomatida</taxon>
        <taxon>Trypanosomatidae</taxon>
        <taxon>Leishmaniinae</taxon>
        <taxon>Leptomonas</taxon>
    </lineage>
</organism>
<dbReference type="AlphaFoldDB" id="A0A0N1I0Q4"/>
<keyword evidence="3" id="KW-1185">Reference proteome</keyword>
<feature type="region of interest" description="Disordered" evidence="1">
    <location>
        <begin position="1"/>
        <end position="179"/>
    </location>
</feature>
<dbReference type="EMBL" id="LJSK01000259">
    <property type="protein sequence ID" value="KPI84434.1"/>
    <property type="molecule type" value="Genomic_DNA"/>
</dbReference>